<accession>A0A7Y8FET0</accession>
<comment type="caution">
    <text evidence="2">The sequence shown here is derived from an EMBL/GenBank/DDBJ whole genome shotgun (WGS) entry which is preliminary data.</text>
</comment>
<dbReference type="EMBL" id="JACARF010000018">
    <property type="protein sequence ID" value="NWE77331.1"/>
    <property type="molecule type" value="Genomic_DNA"/>
</dbReference>
<evidence type="ECO:0000259" key="1">
    <source>
        <dbReference type="Pfam" id="PF13438"/>
    </source>
</evidence>
<dbReference type="Pfam" id="PF13438">
    <property type="entry name" value="DUF4113"/>
    <property type="match status" value="1"/>
</dbReference>
<dbReference type="AlphaFoldDB" id="A0A7Y8FET0"/>
<protein>
    <submittedName>
        <fullName evidence="2">DUF4113 domain-containing protein</fullName>
    </submittedName>
</protein>
<evidence type="ECO:0000313" key="2">
    <source>
        <dbReference type="EMBL" id="NWE77331.1"/>
    </source>
</evidence>
<organism evidence="2 3">
    <name type="scientific">Pseudomonas yamanorum</name>
    <dbReference type="NCBI Taxonomy" id="515393"/>
    <lineage>
        <taxon>Bacteria</taxon>
        <taxon>Pseudomonadati</taxon>
        <taxon>Pseudomonadota</taxon>
        <taxon>Gammaproteobacteria</taxon>
        <taxon>Pseudomonadales</taxon>
        <taxon>Pseudomonadaceae</taxon>
        <taxon>Pseudomonas</taxon>
    </lineage>
</organism>
<sequence>MAGSYCPGTPRAHRGAGPPTCVPPAPARRRCSCVVPRCRGTLRSACVPAHPDWGMRRDMMSQSYTTKLDQLWSVACR</sequence>
<proteinExistence type="predicted"/>
<reference evidence="2 3" key="1">
    <citation type="submission" date="2020-04" db="EMBL/GenBank/DDBJ databases">
        <title>Molecular characterization of pseudomonads from Agaricus bisporus reveal novel blotch 2 pathogens in Western Europe.</title>
        <authorList>
            <person name="Taparia T."/>
            <person name="Krijger M."/>
            <person name="Haynes E."/>
            <person name="Elpinstone J.G."/>
            <person name="Noble R."/>
            <person name="Van Der Wolf J."/>
        </authorList>
    </citation>
    <scope>NUCLEOTIDE SEQUENCE [LARGE SCALE GENOMIC DNA]</scope>
    <source>
        <strain evidence="2 3">IPO3781</strain>
    </source>
</reference>
<dbReference type="Proteomes" id="UP000537188">
    <property type="component" value="Unassembled WGS sequence"/>
</dbReference>
<name>A0A7Y8FET0_9PSED</name>
<feature type="domain" description="DUF4113" evidence="1">
    <location>
        <begin position="39"/>
        <end position="74"/>
    </location>
</feature>
<gene>
    <name evidence="2" type="ORF">HX828_17340</name>
</gene>
<dbReference type="InterPro" id="IPR025188">
    <property type="entry name" value="DUF4113"/>
</dbReference>
<evidence type="ECO:0000313" key="3">
    <source>
        <dbReference type="Proteomes" id="UP000537188"/>
    </source>
</evidence>